<evidence type="ECO:0000256" key="3">
    <source>
        <dbReference type="ARBA" id="ARBA00022833"/>
    </source>
</evidence>
<evidence type="ECO:0000313" key="6">
    <source>
        <dbReference type="Proteomes" id="UP001500392"/>
    </source>
</evidence>
<evidence type="ECO:0000313" key="5">
    <source>
        <dbReference type="EMBL" id="GAA4090349.1"/>
    </source>
</evidence>
<comment type="caution">
    <text evidence="5">The sequence shown here is derived from an EMBL/GenBank/DDBJ whole genome shotgun (WGS) entry which is preliminary data.</text>
</comment>
<protein>
    <recommendedName>
        <fullName evidence="4">CENP-V/GFA domain-containing protein</fullName>
    </recommendedName>
</protein>
<dbReference type="Gene3D" id="3.90.1590.10">
    <property type="entry name" value="glutathione-dependent formaldehyde- activating enzyme (gfa)"/>
    <property type="match status" value="1"/>
</dbReference>
<evidence type="ECO:0000256" key="1">
    <source>
        <dbReference type="ARBA" id="ARBA00005495"/>
    </source>
</evidence>
<reference evidence="6" key="1">
    <citation type="journal article" date="2019" name="Int. J. Syst. Evol. Microbiol.">
        <title>The Global Catalogue of Microorganisms (GCM) 10K type strain sequencing project: providing services to taxonomists for standard genome sequencing and annotation.</title>
        <authorList>
            <consortium name="The Broad Institute Genomics Platform"/>
            <consortium name="The Broad Institute Genome Sequencing Center for Infectious Disease"/>
            <person name="Wu L."/>
            <person name="Ma J."/>
        </authorList>
    </citation>
    <scope>NUCLEOTIDE SEQUENCE [LARGE SCALE GENOMIC DNA]</scope>
    <source>
        <strain evidence="6">JCM 17304</strain>
    </source>
</reference>
<keyword evidence="3" id="KW-0862">Zinc</keyword>
<organism evidence="5 6">
    <name type="scientific">Zhongshania borealis</name>
    <dbReference type="NCBI Taxonomy" id="889488"/>
    <lineage>
        <taxon>Bacteria</taxon>
        <taxon>Pseudomonadati</taxon>
        <taxon>Pseudomonadota</taxon>
        <taxon>Gammaproteobacteria</taxon>
        <taxon>Cellvibrionales</taxon>
        <taxon>Spongiibacteraceae</taxon>
        <taxon>Zhongshania</taxon>
    </lineage>
</organism>
<gene>
    <name evidence="5" type="ORF">GCM10022414_11890</name>
</gene>
<dbReference type="RefSeq" id="WP_344933425.1">
    <property type="nucleotide sequence ID" value="NZ_BAABDM010000001.1"/>
</dbReference>
<proteinExistence type="inferred from homology"/>
<dbReference type="EMBL" id="BAABDM010000001">
    <property type="protein sequence ID" value="GAA4090349.1"/>
    <property type="molecule type" value="Genomic_DNA"/>
</dbReference>
<dbReference type="Pfam" id="PF04828">
    <property type="entry name" value="GFA"/>
    <property type="match status" value="1"/>
</dbReference>
<accession>A0ABP7WJS4</accession>
<keyword evidence="2" id="KW-0479">Metal-binding</keyword>
<dbReference type="InterPro" id="IPR011057">
    <property type="entry name" value="Mss4-like_sf"/>
</dbReference>
<evidence type="ECO:0000259" key="4">
    <source>
        <dbReference type="Pfam" id="PF04828"/>
    </source>
</evidence>
<evidence type="ECO:0000256" key="2">
    <source>
        <dbReference type="ARBA" id="ARBA00022723"/>
    </source>
</evidence>
<name>A0ABP7WJS4_9GAMM</name>
<dbReference type="InterPro" id="IPR006913">
    <property type="entry name" value="CENP-V/GFA"/>
</dbReference>
<comment type="similarity">
    <text evidence="1">Belongs to the Gfa family.</text>
</comment>
<feature type="domain" description="CENP-V/GFA" evidence="4">
    <location>
        <begin position="7"/>
        <end position="102"/>
    </location>
</feature>
<keyword evidence="6" id="KW-1185">Reference proteome</keyword>
<dbReference type="SUPFAM" id="SSF51316">
    <property type="entry name" value="Mss4-like"/>
    <property type="match status" value="1"/>
</dbReference>
<dbReference type="Proteomes" id="UP001500392">
    <property type="component" value="Unassembled WGS sequence"/>
</dbReference>
<sequence length="181" mass="20329">MTETRTTLECGCGEVTLAVIGKPIINAECLCTDCQEAGAFLQTLDGAPKILDQNQATRFVLYRKDKVKFHSGSNQLKQYSLEKDLPTRRVIATCCNTPIFLEFSNGHWLSIYGLLWRSEALPALDLRTMTRSRPVGVELADNVPNPNTHTFIFYIKLFKAWLAMGFRSPKIDVVSGELNDQ</sequence>